<dbReference type="InterPro" id="IPR043129">
    <property type="entry name" value="ATPase_NBD"/>
</dbReference>
<name>E3HE46_ILYPC</name>
<feature type="domain" description="Carbohydrate kinase FGGY N-terminal" evidence="4">
    <location>
        <begin position="4"/>
        <end position="106"/>
    </location>
</feature>
<dbReference type="InterPro" id="IPR050406">
    <property type="entry name" value="FGGY_Carb_Kinase"/>
</dbReference>
<dbReference type="Pfam" id="PF00370">
    <property type="entry name" value="FGGY_N"/>
    <property type="match status" value="2"/>
</dbReference>
<evidence type="ECO:0000259" key="5">
    <source>
        <dbReference type="Pfam" id="PF02782"/>
    </source>
</evidence>
<dbReference type="eggNOG" id="COG1070">
    <property type="taxonomic scope" value="Bacteria"/>
</dbReference>
<keyword evidence="7" id="KW-1185">Reference proteome</keyword>
<dbReference type="OrthoDB" id="89435at2"/>
<accession>E3HE46</accession>
<keyword evidence="3 6" id="KW-0418">Kinase</keyword>
<evidence type="ECO:0000256" key="3">
    <source>
        <dbReference type="ARBA" id="ARBA00022777"/>
    </source>
</evidence>
<evidence type="ECO:0000256" key="1">
    <source>
        <dbReference type="ARBA" id="ARBA00009156"/>
    </source>
</evidence>
<dbReference type="CDD" id="cd07779">
    <property type="entry name" value="ASKHA_NBD_FGGY_YgcE-like"/>
    <property type="match status" value="1"/>
</dbReference>
<dbReference type="EMBL" id="CP002283">
    <property type="protein sequence ID" value="ADO84658.1"/>
    <property type="molecule type" value="Genomic_DNA"/>
</dbReference>
<evidence type="ECO:0000313" key="7">
    <source>
        <dbReference type="Proteomes" id="UP000006875"/>
    </source>
</evidence>
<feature type="domain" description="Carbohydrate kinase FGGY N-terminal" evidence="4">
    <location>
        <begin position="117"/>
        <end position="215"/>
    </location>
</feature>
<dbReference type="RefSeq" id="WP_013389309.1">
    <property type="nucleotide sequence ID" value="NC_014634.1"/>
</dbReference>
<evidence type="ECO:0000259" key="4">
    <source>
        <dbReference type="Pfam" id="PF00370"/>
    </source>
</evidence>
<dbReference type="PANTHER" id="PTHR43095">
    <property type="entry name" value="SUGAR KINASE"/>
    <property type="match status" value="1"/>
</dbReference>
<dbReference type="HOGENOM" id="CLU_009281_3_4_0"/>
<evidence type="ECO:0000313" key="6">
    <source>
        <dbReference type="EMBL" id="ADO84658.1"/>
    </source>
</evidence>
<dbReference type="GO" id="GO:0005975">
    <property type="term" value="P:carbohydrate metabolic process"/>
    <property type="evidence" value="ECO:0007669"/>
    <property type="project" value="InterPro"/>
</dbReference>
<comment type="similarity">
    <text evidence="1">Belongs to the FGGY kinase family.</text>
</comment>
<evidence type="ECO:0000256" key="2">
    <source>
        <dbReference type="ARBA" id="ARBA00022679"/>
    </source>
</evidence>
<geneLocation type="plasmid" evidence="6 7">
    <name>pILYOP02</name>
</geneLocation>
<proteinExistence type="inferred from homology"/>
<protein>
    <submittedName>
        <fullName evidence="6">Carbohydrate kinase, FGGY</fullName>
    </submittedName>
</protein>
<dbReference type="SUPFAM" id="SSF53067">
    <property type="entry name" value="Actin-like ATPase domain"/>
    <property type="match status" value="2"/>
</dbReference>
<dbReference type="PANTHER" id="PTHR43095:SF5">
    <property type="entry name" value="XYLULOSE KINASE"/>
    <property type="match status" value="1"/>
</dbReference>
<dbReference type="Pfam" id="PF02782">
    <property type="entry name" value="FGGY_C"/>
    <property type="match status" value="1"/>
</dbReference>
<dbReference type="GO" id="GO:0016301">
    <property type="term" value="F:kinase activity"/>
    <property type="evidence" value="ECO:0007669"/>
    <property type="project" value="UniProtKB-KW"/>
</dbReference>
<keyword evidence="2" id="KW-0808">Transferase</keyword>
<dbReference type="PIRSF" id="PIRSF000538">
    <property type="entry name" value="GlpK"/>
    <property type="match status" value="1"/>
</dbReference>
<dbReference type="Proteomes" id="UP000006875">
    <property type="component" value="Plasmid pILYOP02"/>
</dbReference>
<organism evidence="6 7">
    <name type="scientific">Ilyobacter polytropus (strain ATCC 51220 / DSM 2926 / LMG 16218 / CuHBu1)</name>
    <dbReference type="NCBI Taxonomy" id="572544"/>
    <lineage>
        <taxon>Bacteria</taxon>
        <taxon>Fusobacteriati</taxon>
        <taxon>Fusobacteriota</taxon>
        <taxon>Fusobacteriia</taxon>
        <taxon>Fusobacteriales</taxon>
        <taxon>Fusobacteriaceae</taxon>
        <taxon>Ilyobacter</taxon>
    </lineage>
</organism>
<sequence>MSKYLIGIDNGSQSTKVTIFDLEGNEVCYGSKVLKNLYTAEGGVVLHPDDDLWDSVRGGLKDCLDKFHGDKGDILAIGLCTIRCCRALLKEDGSLAYPVLSWMDSRLSVPYVHENDEVKYVTTTSGYLANRMTGEFKDTCSNLEVYWPIDRKTLDWSTDDQVIEENGLRRDQLFTIIKPGESYGALKAELCKEFGLKEGIQVVATGNDKAVEVLGSGINNDKSIMISLGTFISSMLIRENYFENAKSFFPTLACVPFKYVYESTGIRRGMWTVSWYKNLLGEEVINKARELNISEEEYLNQIGETVPPGSDGLITLLDWLNNSAYDFRKGVMLGFDHRHTNAHIYRSILEAISYNIKNNIYDMLDEIGSEIDNITVIGGGSKSDLMMQIIADMFALPTKRNEATSCACLGAAICAAKYLGIYDSFDEAIENMVRIKEVFEPNKKLYSFYDEINNKVIKNVRKHTDEVLKVAHSIF</sequence>
<dbReference type="AlphaFoldDB" id="E3HE46"/>
<dbReference type="InterPro" id="IPR000577">
    <property type="entry name" value="Carb_kinase_FGGY"/>
</dbReference>
<dbReference type="InterPro" id="IPR018484">
    <property type="entry name" value="FGGY_N"/>
</dbReference>
<gene>
    <name evidence="6" type="ordered locus">Ilyop_2920</name>
</gene>
<dbReference type="KEGG" id="ipo:Ilyop_2920"/>
<keyword evidence="6" id="KW-0614">Plasmid</keyword>
<dbReference type="Gene3D" id="3.30.420.40">
    <property type="match status" value="3"/>
</dbReference>
<dbReference type="InterPro" id="IPR018485">
    <property type="entry name" value="FGGY_C"/>
</dbReference>
<reference evidence="6 7" key="1">
    <citation type="journal article" date="2010" name="Stand. Genomic Sci.">
        <title>Complete genome sequence of Ilyobacter polytropus type strain (CuHbu1).</title>
        <authorList>
            <person name="Sikorski J."/>
            <person name="Chertkov O."/>
            <person name="Lapidus A."/>
            <person name="Nolan M."/>
            <person name="Lucas S."/>
            <person name="Del Rio T.G."/>
            <person name="Tice H."/>
            <person name="Cheng J.F."/>
            <person name="Tapia R."/>
            <person name="Han C."/>
            <person name="Goodwin L."/>
            <person name="Pitluck S."/>
            <person name="Liolios K."/>
            <person name="Ivanova N."/>
            <person name="Mavromatis K."/>
            <person name="Mikhailova N."/>
            <person name="Pati A."/>
            <person name="Chen A."/>
            <person name="Palaniappan K."/>
            <person name="Land M."/>
            <person name="Hauser L."/>
            <person name="Chang Y.J."/>
            <person name="Jeffries C.D."/>
            <person name="Brambilla E."/>
            <person name="Yasawong M."/>
            <person name="Rohde M."/>
            <person name="Pukall R."/>
            <person name="Spring S."/>
            <person name="Goker M."/>
            <person name="Woyke T."/>
            <person name="Bristow J."/>
            <person name="Eisen J.A."/>
            <person name="Markowitz V."/>
            <person name="Hugenholtz P."/>
            <person name="Kyrpides N.C."/>
            <person name="Klenk H.P."/>
        </authorList>
    </citation>
    <scope>NUCLEOTIDE SEQUENCE [LARGE SCALE GENOMIC DNA]</scope>
    <source>
        <strain evidence="7">ATCC 51220 / DSM 2926 / LMG 16218 / CuHBu1</strain>
        <plasmid evidence="7">pILYOP02</plasmid>
    </source>
</reference>
<feature type="domain" description="Carbohydrate kinase FGGY C-terminal" evidence="5">
    <location>
        <begin position="225"/>
        <end position="416"/>
    </location>
</feature>